<reference evidence="2 3" key="1">
    <citation type="submission" date="2022-02" db="EMBL/GenBank/DDBJ databases">
        <title>Paenibacillus sp. MBLB1776 Whole Genome Shotgun Sequencing.</title>
        <authorList>
            <person name="Hwang C.Y."/>
            <person name="Cho E.-S."/>
            <person name="Seo M.-J."/>
        </authorList>
    </citation>
    <scope>NUCLEOTIDE SEQUENCE [LARGE SCALE GENOMIC DNA]</scope>
    <source>
        <strain evidence="2 3">MBLB1776</strain>
    </source>
</reference>
<dbReference type="Gene3D" id="3.40.50.1110">
    <property type="entry name" value="SGNH hydrolase"/>
    <property type="match status" value="1"/>
</dbReference>
<dbReference type="EMBL" id="CP130318">
    <property type="protein sequence ID" value="WNQ10751.1"/>
    <property type="molecule type" value="Genomic_DNA"/>
</dbReference>
<dbReference type="SUPFAM" id="SSF52266">
    <property type="entry name" value="SGNH hydrolase"/>
    <property type="match status" value="1"/>
</dbReference>
<dbReference type="AlphaFoldDB" id="A0AA96REU0"/>
<gene>
    <name evidence="2" type="ORF">MJA45_24525</name>
</gene>
<keyword evidence="3" id="KW-1185">Reference proteome</keyword>
<name>A0AA96REU0_9BACL</name>
<dbReference type="GO" id="GO:0016787">
    <property type="term" value="F:hydrolase activity"/>
    <property type="evidence" value="ECO:0007669"/>
    <property type="project" value="UniProtKB-KW"/>
</dbReference>
<dbReference type="RefSeq" id="WP_315604525.1">
    <property type="nucleotide sequence ID" value="NZ_CP130318.1"/>
</dbReference>
<dbReference type="Proteomes" id="UP001305702">
    <property type="component" value="Chromosome"/>
</dbReference>
<keyword evidence="2" id="KW-0378">Hydrolase</keyword>
<organism evidence="2 3">
    <name type="scientific">Paenibacillus aurantius</name>
    <dbReference type="NCBI Taxonomy" id="2918900"/>
    <lineage>
        <taxon>Bacteria</taxon>
        <taxon>Bacillati</taxon>
        <taxon>Bacillota</taxon>
        <taxon>Bacilli</taxon>
        <taxon>Bacillales</taxon>
        <taxon>Paenibacillaceae</taxon>
        <taxon>Paenibacillus</taxon>
    </lineage>
</organism>
<evidence type="ECO:0000313" key="2">
    <source>
        <dbReference type="EMBL" id="WNQ10751.1"/>
    </source>
</evidence>
<dbReference type="InterPro" id="IPR036514">
    <property type="entry name" value="SGNH_hydro_sf"/>
</dbReference>
<proteinExistence type="predicted"/>
<evidence type="ECO:0000259" key="1">
    <source>
        <dbReference type="Pfam" id="PF14606"/>
    </source>
</evidence>
<dbReference type="KEGG" id="paun:MJA45_24525"/>
<evidence type="ECO:0000313" key="3">
    <source>
        <dbReference type="Proteomes" id="UP001305702"/>
    </source>
</evidence>
<protein>
    <submittedName>
        <fullName evidence="2">SGNH/GDSL hydrolase family protein</fullName>
    </submittedName>
</protein>
<accession>A0AA96REU0</accession>
<sequence length="338" mass="38262">MRHDHIEFHNTAELEESRSFGGVKLYRFPREVRHALGDRGRFISEEATGCELRFVTEAAHVRLTLLLPDRAGEVYVYRGGLLHSTHAMPAGIPKTLHLERPVRLAGMDLEKLTACGFAPEVWRVVFGRSEGVFLEWNTFGEAVRPPQAGETPGVRLLAYGSSITHGLGTYPLTYIDQAARRLKADLFNKGMSGSCLCEPEMADYLSRSEGWDAALLELGVNMRDHFPPDVFAERTDYLLRRMLERHPDKPFFLVTVYPNFATWADSEAGRREREYNRILAGHVSRMASPNLHLIPGDEILQDLSGLSCDMIHPGPYGHMQMGEQLAIRMQPVWEERFA</sequence>
<feature type="domain" description="SGNH hydrolase-type esterase" evidence="1">
    <location>
        <begin position="156"/>
        <end position="324"/>
    </location>
</feature>
<dbReference type="Gene3D" id="2.60.120.260">
    <property type="entry name" value="Galactose-binding domain-like"/>
    <property type="match status" value="1"/>
</dbReference>
<dbReference type="Pfam" id="PF14606">
    <property type="entry name" value="Lipase_GDSL_3"/>
    <property type="match status" value="1"/>
</dbReference>
<dbReference type="InterPro" id="IPR013830">
    <property type="entry name" value="SGNH_hydro"/>
</dbReference>